<keyword evidence="8" id="KW-0408">Iron</keyword>
<dbReference type="InterPro" id="IPR023753">
    <property type="entry name" value="FAD/NAD-binding_dom"/>
</dbReference>
<dbReference type="PRINTS" id="PR00368">
    <property type="entry name" value="FADPNR"/>
</dbReference>
<dbReference type="Pfam" id="PF07992">
    <property type="entry name" value="Pyr_redox_2"/>
    <property type="match status" value="1"/>
</dbReference>
<accession>A0A428MX41</accession>
<evidence type="ECO:0000259" key="10">
    <source>
        <dbReference type="Pfam" id="PF00724"/>
    </source>
</evidence>
<organism evidence="12 13">
    <name type="scientific">Salibacterium salarium</name>
    <dbReference type="NCBI Taxonomy" id="284579"/>
    <lineage>
        <taxon>Bacteria</taxon>
        <taxon>Bacillati</taxon>
        <taxon>Bacillota</taxon>
        <taxon>Bacilli</taxon>
        <taxon>Bacillales</taxon>
        <taxon>Bacillaceae</taxon>
    </lineage>
</organism>
<evidence type="ECO:0000256" key="9">
    <source>
        <dbReference type="ARBA" id="ARBA00023014"/>
    </source>
</evidence>
<evidence type="ECO:0000256" key="8">
    <source>
        <dbReference type="ARBA" id="ARBA00023004"/>
    </source>
</evidence>
<keyword evidence="5" id="KW-0288">FMN</keyword>
<keyword evidence="4" id="KW-0285">Flavoprotein</keyword>
<dbReference type="InterPro" id="IPR013785">
    <property type="entry name" value="Aldolase_TIM"/>
</dbReference>
<feature type="domain" description="NADH:flavin oxidoreductase/NADH oxidase N-terminal" evidence="10">
    <location>
        <begin position="6"/>
        <end position="335"/>
    </location>
</feature>
<dbReference type="Pfam" id="PF00724">
    <property type="entry name" value="Oxidored_FMN"/>
    <property type="match status" value="1"/>
</dbReference>
<comment type="caution">
    <text evidence="12">The sequence shown here is derived from an EMBL/GenBank/DDBJ whole genome shotgun (WGS) entry which is preliminary data.</text>
</comment>
<dbReference type="InterPro" id="IPR036188">
    <property type="entry name" value="FAD/NAD-bd_sf"/>
</dbReference>
<sequence>MSYEHLFSPITLRNTTLKNRVMMGSMHVGLEGEDNGMEKLIAFYVRRAKENVGLIVTGGAAVSPEGSGGENFMSIAEEEDIERWTPLTKAVHDAGGKIALQLFHAGRYAYKSMNGTDPVAPSPIKSPINPDEPKEMNVHDVYRTIQTFADSAKRAKHAGFDAVEIMGSEGYLINQFISPVTNKRTDQWGGTFENRIHFPLAISRLVREYVGQHFPVIFRMSGLDLIKDSTTDEETLLLAQQLESSGIDLLNIGIGWHESKVPTISMKVPRNHFTDIAANIKDYVSIPVVASNRINQIEDAEKILAEGKADMISMARPFLADPEILTKAKERREDEINTCIACNQACLDHVFESKSASCIVNPEAGRELIFTIEKAEQKKNILVIGAGPAGLEAARVAALRGHHVTIADKRSHIGGQFNYSRIVPGKSEFNETIRYYKKQLEKLKVDTVCNTSINVDHPLVEEADEIITATGIIPREPDIPGLKENNVLTYQDVFEETASVTGTVAIIGGGGIACDLASFLYEKGHSEITLFQRSTTFGRGIGRTTRWATLLDLKKKGIHMVGGVTYKKITAKGLHISLDDQEEWIEADTIITASGQLPNPSLYHALSEKGKEVHMIGGASKALGLNAEVAIYDGTMIGRSI</sequence>
<evidence type="ECO:0000256" key="7">
    <source>
        <dbReference type="ARBA" id="ARBA00023002"/>
    </source>
</evidence>
<dbReference type="SUPFAM" id="SSF51395">
    <property type="entry name" value="FMN-linked oxidoreductases"/>
    <property type="match status" value="1"/>
</dbReference>
<dbReference type="OrthoDB" id="9772736at2"/>
<dbReference type="CDD" id="cd02930">
    <property type="entry name" value="DCR_FMN"/>
    <property type="match status" value="1"/>
</dbReference>
<keyword evidence="6" id="KW-0479">Metal-binding</keyword>
<comment type="cofactor">
    <cofactor evidence="2">
        <name>[4Fe-4S] cluster</name>
        <dbReference type="ChEBI" id="CHEBI:49883"/>
    </cofactor>
</comment>
<reference evidence="12 13" key="1">
    <citation type="submission" date="2018-10" db="EMBL/GenBank/DDBJ databases">
        <title>Draft genome sequence of Bacillus salarius IM0101, isolated from a hypersaline soil in Inner Mongolia, China.</title>
        <authorList>
            <person name="Yamprayoonswat W."/>
            <person name="Boonvisut S."/>
            <person name="Jumpathong W."/>
            <person name="Sittihan S."/>
            <person name="Ruangsuj P."/>
            <person name="Wanthongcharoen S."/>
            <person name="Thongpramul N."/>
            <person name="Pimmason S."/>
            <person name="Yu B."/>
            <person name="Yasawong M."/>
        </authorList>
    </citation>
    <scope>NUCLEOTIDE SEQUENCE [LARGE SCALE GENOMIC DNA]</scope>
    <source>
        <strain evidence="12 13">IM0101</strain>
    </source>
</reference>
<dbReference type="SUPFAM" id="SSF51905">
    <property type="entry name" value="FAD/NAD(P)-binding domain"/>
    <property type="match status" value="1"/>
</dbReference>
<dbReference type="Gene3D" id="3.50.50.60">
    <property type="entry name" value="FAD/NAD(P)-binding domain"/>
    <property type="match status" value="1"/>
</dbReference>
<protein>
    <submittedName>
        <fullName evidence="12">FAD-binding protein</fullName>
    </submittedName>
</protein>
<dbReference type="PRINTS" id="PR00469">
    <property type="entry name" value="PNDRDTASEII"/>
</dbReference>
<dbReference type="PANTHER" id="PTHR42917:SF2">
    <property type="entry name" value="2,4-DIENOYL-COA REDUCTASE [(2E)-ENOYL-COA-PRODUCING]"/>
    <property type="match status" value="1"/>
</dbReference>
<keyword evidence="13" id="KW-1185">Reference proteome</keyword>
<dbReference type="GO" id="GO:0051536">
    <property type="term" value="F:iron-sulfur cluster binding"/>
    <property type="evidence" value="ECO:0007669"/>
    <property type="project" value="UniProtKB-KW"/>
</dbReference>
<dbReference type="GO" id="GO:0046872">
    <property type="term" value="F:metal ion binding"/>
    <property type="evidence" value="ECO:0007669"/>
    <property type="project" value="UniProtKB-KW"/>
</dbReference>
<dbReference type="GO" id="GO:0010181">
    <property type="term" value="F:FMN binding"/>
    <property type="evidence" value="ECO:0007669"/>
    <property type="project" value="InterPro"/>
</dbReference>
<dbReference type="Proteomes" id="UP000275076">
    <property type="component" value="Unassembled WGS sequence"/>
</dbReference>
<dbReference type="GO" id="GO:0016491">
    <property type="term" value="F:oxidoreductase activity"/>
    <property type="evidence" value="ECO:0007669"/>
    <property type="project" value="UniProtKB-KW"/>
</dbReference>
<dbReference type="AlphaFoldDB" id="A0A428MX41"/>
<dbReference type="InterPro" id="IPR001155">
    <property type="entry name" value="OxRdtase_FMN_N"/>
</dbReference>
<evidence type="ECO:0000256" key="3">
    <source>
        <dbReference type="ARBA" id="ARBA00011048"/>
    </source>
</evidence>
<keyword evidence="7" id="KW-0560">Oxidoreductase</keyword>
<evidence type="ECO:0000256" key="4">
    <source>
        <dbReference type="ARBA" id="ARBA00022630"/>
    </source>
</evidence>
<evidence type="ECO:0000256" key="6">
    <source>
        <dbReference type="ARBA" id="ARBA00022723"/>
    </source>
</evidence>
<dbReference type="PANTHER" id="PTHR42917">
    <property type="entry name" value="2,4-DIENOYL-COA REDUCTASE"/>
    <property type="match status" value="1"/>
</dbReference>
<proteinExistence type="inferred from homology"/>
<evidence type="ECO:0000313" key="12">
    <source>
        <dbReference type="EMBL" id="RSL30646.1"/>
    </source>
</evidence>
<name>A0A428MX41_9BACI</name>
<gene>
    <name evidence="12" type="ORF">D7Z54_25130</name>
</gene>
<dbReference type="InterPro" id="IPR051793">
    <property type="entry name" value="NADH:flavin_oxidoreductase"/>
</dbReference>
<evidence type="ECO:0000313" key="13">
    <source>
        <dbReference type="Proteomes" id="UP000275076"/>
    </source>
</evidence>
<feature type="domain" description="FAD/NAD(P)-binding" evidence="11">
    <location>
        <begin position="380"/>
        <end position="607"/>
    </location>
</feature>
<keyword evidence="9" id="KW-0411">Iron-sulfur</keyword>
<evidence type="ECO:0000256" key="5">
    <source>
        <dbReference type="ARBA" id="ARBA00022643"/>
    </source>
</evidence>
<evidence type="ECO:0000259" key="11">
    <source>
        <dbReference type="Pfam" id="PF07992"/>
    </source>
</evidence>
<dbReference type="EMBL" id="RBVX01000034">
    <property type="protein sequence ID" value="RSL30646.1"/>
    <property type="molecule type" value="Genomic_DNA"/>
</dbReference>
<dbReference type="Gene3D" id="3.40.50.720">
    <property type="entry name" value="NAD(P)-binding Rossmann-like Domain"/>
    <property type="match status" value="1"/>
</dbReference>
<comment type="cofactor">
    <cofactor evidence="1">
        <name>FMN</name>
        <dbReference type="ChEBI" id="CHEBI:58210"/>
    </cofactor>
</comment>
<comment type="similarity">
    <text evidence="3">In the N-terminal section; belongs to the NADH:flavin oxidoreductase/NADH oxidase family.</text>
</comment>
<evidence type="ECO:0000256" key="1">
    <source>
        <dbReference type="ARBA" id="ARBA00001917"/>
    </source>
</evidence>
<dbReference type="RefSeq" id="WP_125560270.1">
    <property type="nucleotide sequence ID" value="NZ_RBVX01000034.1"/>
</dbReference>
<evidence type="ECO:0000256" key="2">
    <source>
        <dbReference type="ARBA" id="ARBA00001966"/>
    </source>
</evidence>
<dbReference type="Gene3D" id="3.20.20.70">
    <property type="entry name" value="Aldolase class I"/>
    <property type="match status" value="1"/>
</dbReference>